<keyword evidence="7 9" id="KW-0472">Membrane</keyword>
<protein>
    <recommendedName>
        <fullName evidence="10">ABC transporter domain-containing protein</fullName>
    </recommendedName>
</protein>
<dbReference type="EMBL" id="PYFQ01000019">
    <property type="protein sequence ID" value="PSK34696.1"/>
    <property type="molecule type" value="Genomic_DNA"/>
</dbReference>
<keyword evidence="5" id="KW-0067">ATP-binding</keyword>
<dbReference type="InterPro" id="IPR000330">
    <property type="entry name" value="SNF2_N"/>
</dbReference>
<evidence type="ECO:0000256" key="5">
    <source>
        <dbReference type="ARBA" id="ARBA00022840"/>
    </source>
</evidence>
<dbReference type="VEuPathDB" id="FungiDB:C7M61_004888"/>
<dbReference type="Proteomes" id="UP000241107">
    <property type="component" value="Unassembled WGS sequence"/>
</dbReference>
<dbReference type="GO" id="GO:0005524">
    <property type="term" value="F:ATP binding"/>
    <property type="evidence" value="ECO:0007669"/>
    <property type="project" value="UniProtKB-KW"/>
</dbReference>
<evidence type="ECO:0000256" key="9">
    <source>
        <dbReference type="SAM" id="Phobius"/>
    </source>
</evidence>
<dbReference type="Pfam" id="PF19055">
    <property type="entry name" value="ABC2_membrane_7"/>
    <property type="match status" value="1"/>
</dbReference>
<evidence type="ECO:0000259" key="10">
    <source>
        <dbReference type="PROSITE" id="PS50893"/>
    </source>
</evidence>
<keyword evidence="6 9" id="KW-1133">Transmembrane helix</keyword>
<dbReference type="InterPro" id="IPR010929">
    <property type="entry name" value="PDR_CDR_ABC"/>
</dbReference>
<evidence type="ECO:0000256" key="7">
    <source>
        <dbReference type="ARBA" id="ARBA00023136"/>
    </source>
</evidence>
<feature type="region of interest" description="Disordered" evidence="8">
    <location>
        <begin position="86"/>
        <end position="111"/>
    </location>
</feature>
<feature type="compositionally biased region" description="Polar residues" evidence="8">
    <location>
        <begin position="241"/>
        <end position="255"/>
    </location>
</feature>
<feature type="compositionally biased region" description="Low complexity" evidence="8">
    <location>
        <begin position="161"/>
        <end position="170"/>
    </location>
</feature>
<dbReference type="InterPro" id="IPR003593">
    <property type="entry name" value="AAA+_ATPase"/>
</dbReference>
<name>A0A2P7YFF5_9ASCO</name>
<dbReference type="PANTHER" id="PTHR19241">
    <property type="entry name" value="ATP-BINDING CASSETTE TRANSPORTER"/>
    <property type="match status" value="1"/>
</dbReference>
<dbReference type="SUPFAM" id="SSF52540">
    <property type="entry name" value="P-loop containing nucleoside triphosphate hydrolases"/>
    <property type="match status" value="2"/>
</dbReference>
<keyword evidence="2" id="KW-0813">Transport</keyword>
<evidence type="ECO:0000313" key="11">
    <source>
        <dbReference type="EMBL" id="PSK34696.1"/>
    </source>
</evidence>
<feature type="transmembrane region" description="Helical" evidence="9">
    <location>
        <begin position="861"/>
        <end position="879"/>
    </location>
</feature>
<feature type="transmembrane region" description="Helical" evidence="9">
    <location>
        <begin position="29"/>
        <end position="54"/>
    </location>
</feature>
<comment type="subcellular location">
    <subcellularLocation>
        <location evidence="1">Membrane</location>
        <topology evidence="1">Multi-pass membrane protein</topology>
    </subcellularLocation>
</comment>
<dbReference type="InterPro" id="IPR038718">
    <property type="entry name" value="SNF2-like_sf"/>
</dbReference>
<evidence type="ECO:0000256" key="4">
    <source>
        <dbReference type="ARBA" id="ARBA00022741"/>
    </source>
</evidence>
<evidence type="ECO:0000256" key="2">
    <source>
        <dbReference type="ARBA" id="ARBA00022448"/>
    </source>
</evidence>
<dbReference type="OrthoDB" id="4093979at2759"/>
<dbReference type="GO" id="GO:0016887">
    <property type="term" value="F:ATP hydrolysis activity"/>
    <property type="evidence" value="ECO:0007669"/>
    <property type="project" value="InterPro"/>
</dbReference>
<evidence type="ECO:0000256" key="3">
    <source>
        <dbReference type="ARBA" id="ARBA00022692"/>
    </source>
</evidence>
<feature type="transmembrane region" description="Helical" evidence="9">
    <location>
        <begin position="830"/>
        <end position="854"/>
    </location>
</feature>
<keyword evidence="3 9" id="KW-0812">Transmembrane</keyword>
<dbReference type="GeneID" id="36568275"/>
<dbReference type="SMART" id="SM00382">
    <property type="entry name" value="AAA"/>
    <property type="match status" value="1"/>
</dbReference>
<dbReference type="Pfam" id="PF06422">
    <property type="entry name" value="PDR_CDR"/>
    <property type="match status" value="1"/>
</dbReference>
<evidence type="ECO:0000313" key="12">
    <source>
        <dbReference type="Proteomes" id="UP000241107"/>
    </source>
</evidence>
<keyword evidence="12" id="KW-1185">Reference proteome</keyword>
<dbReference type="InterPro" id="IPR014001">
    <property type="entry name" value="Helicase_ATP-bd"/>
</dbReference>
<feature type="transmembrane region" description="Helical" evidence="9">
    <location>
        <begin position="791"/>
        <end position="818"/>
    </location>
</feature>
<dbReference type="Gene3D" id="3.40.50.300">
    <property type="entry name" value="P-loop containing nucleotide triphosphate hydrolases"/>
    <property type="match status" value="1"/>
</dbReference>
<sequence>MSSATTGRKAWESYYHFFPFYMLTSREQLLLHVFVLLFFLFIGWGVYLCLPAYVPFVLSRGKYYLTGSQEALGNFVLKMKGRVRGFKPPRPVGTQGGVDSGSLGSGDSGNPVVLGSNGGADGVVDGVSEKRLVKEIPRLKRTQGDLRRGNDKVRGSGGEESSGSAGIGLSALDASDGGSLRNHNIVDMDGENDVAKSPPLFCEATSPKASKPLLLSGQGRRLNAPKTGTVLKRLKLDINRPASQATQPSSSTKLSCQWRKRSNKKNKSWEGDGFLYVLDSGVVLKADTKGNGTLRVLGRSSNSNTSGLLVLGQFEAEVDEEGETRHIPINQPEPQAVPAPTSFKSPFHAKEPKSKAPEAFHLHDKVTVDPTLTKFLRPHQREGVQFIYDGLLGRRVEGQRGVLLADEMGLGKTLMTITVLWTLLKQSSTGKSQDALKVLVCCPVSLIDNWRKEFTKWLDKNRIGVLALNGKNQSPAKDKQDINGFARTNVYQKYVEKIIEILEMEEYSDAIVGNLGSGLNVEQRKKLTIGVELVAKPSLLLFLDEPTSGLDSQSAWAIVKLLRDLASAGQSILCTIHQPSATLFEEFDRLLLLRKGGQTVYFGDIGERSRVILDYFENNGARKCSESENPAEYILEAIGAGATASTAQNWFEVWSRSPEKVAVEKEIDRLIDEGKQKAGLSEKELKALQNPYATSIMYQYVLLIKRIGLAYWRNPLYIMAKLSLMTMAGLFIGFTFFGLKTSLTGMQNGMFCAFLSVVVSAPVINQIQEQCVALREVFEGRERLSNTYRWWLLPLAQFVVEIPFNFFCGAVMFVSLYFPTRADFAATHSGVFYLTFGIFLQLFNISFGFMLVYMAPDVQSAAVLVSFFYAFIVSFSGIVQPKDLMPGFWTFMNKVSPYTYIIQNLVASFLHKRSVHCADSELSKGAPPEGQTCGEFMNAFIERAGGYLVDPDSTTQCEYCQYTNADQYLATIQTSYSNIWRNVGFFCAYIVFNLIACLLLYKAIRLTKWKLPSFKFKKN</sequence>
<reference evidence="11 12" key="1">
    <citation type="submission" date="2018-03" db="EMBL/GenBank/DDBJ databases">
        <title>Candida pseudohaemulonii genome assembly and annotation.</title>
        <authorList>
            <person name="Munoz J.F."/>
            <person name="Gade L.G."/>
            <person name="Chow N.A."/>
            <person name="Litvintseva A.P."/>
            <person name="Loparev V.N."/>
            <person name="Cuomo C.A."/>
        </authorList>
    </citation>
    <scope>NUCLEOTIDE SEQUENCE [LARGE SCALE GENOMIC DNA]</scope>
    <source>
        <strain evidence="11 12">B12108</strain>
    </source>
</reference>
<feature type="compositionally biased region" description="Basic and acidic residues" evidence="8">
    <location>
        <begin position="138"/>
        <end position="154"/>
    </location>
</feature>
<comment type="caution">
    <text evidence="11">The sequence shown here is derived from an EMBL/GenBank/DDBJ whole genome shotgun (WGS) entry which is preliminary data.</text>
</comment>
<gene>
    <name evidence="11" type="ORF">C7M61_004888</name>
</gene>
<dbReference type="GO" id="GO:0016020">
    <property type="term" value="C:membrane"/>
    <property type="evidence" value="ECO:0007669"/>
    <property type="project" value="UniProtKB-SubCell"/>
</dbReference>
<evidence type="ECO:0000256" key="6">
    <source>
        <dbReference type="ARBA" id="ARBA00022989"/>
    </source>
</evidence>
<dbReference type="InterPro" id="IPR027417">
    <property type="entry name" value="P-loop_NTPase"/>
</dbReference>
<dbReference type="InterPro" id="IPR003439">
    <property type="entry name" value="ABC_transporter-like_ATP-bd"/>
</dbReference>
<dbReference type="InterPro" id="IPR043926">
    <property type="entry name" value="ABCG_dom"/>
</dbReference>
<dbReference type="RefSeq" id="XP_024711582.1">
    <property type="nucleotide sequence ID" value="XM_024860202.1"/>
</dbReference>
<dbReference type="STRING" id="418784.A0A2P7YFF5"/>
<proteinExistence type="predicted"/>
<feature type="region of interest" description="Disordered" evidence="8">
    <location>
        <begin position="138"/>
        <end position="170"/>
    </location>
</feature>
<dbReference type="InterPro" id="IPR013525">
    <property type="entry name" value="ABC2_TM"/>
</dbReference>
<keyword evidence="4" id="KW-0547">Nucleotide-binding</keyword>
<accession>A0A2P7YFF5</accession>
<evidence type="ECO:0000256" key="8">
    <source>
        <dbReference type="SAM" id="MobiDB-lite"/>
    </source>
</evidence>
<feature type="domain" description="ABC transporter" evidence="10">
    <location>
        <begin position="360"/>
        <end position="621"/>
    </location>
</feature>
<feature type="transmembrane region" description="Helical" evidence="9">
    <location>
        <begin position="716"/>
        <end position="739"/>
    </location>
</feature>
<dbReference type="Pfam" id="PF01061">
    <property type="entry name" value="ABC2_membrane"/>
    <property type="match status" value="1"/>
</dbReference>
<dbReference type="Pfam" id="PF00176">
    <property type="entry name" value="SNF2-rel_dom"/>
    <property type="match status" value="1"/>
</dbReference>
<feature type="transmembrane region" description="Helical" evidence="9">
    <location>
        <begin position="983"/>
        <end position="1001"/>
    </location>
</feature>
<dbReference type="SMART" id="SM00487">
    <property type="entry name" value="DEXDc"/>
    <property type="match status" value="1"/>
</dbReference>
<dbReference type="PROSITE" id="PS50893">
    <property type="entry name" value="ABC_TRANSPORTER_2"/>
    <property type="match status" value="1"/>
</dbReference>
<dbReference type="Gene3D" id="3.40.50.10810">
    <property type="entry name" value="Tandem AAA-ATPase domain"/>
    <property type="match status" value="1"/>
</dbReference>
<dbReference type="AlphaFoldDB" id="A0A2P7YFF5"/>
<dbReference type="GO" id="GO:0140359">
    <property type="term" value="F:ABC-type transporter activity"/>
    <property type="evidence" value="ECO:0007669"/>
    <property type="project" value="InterPro"/>
</dbReference>
<feature type="region of interest" description="Disordered" evidence="8">
    <location>
        <begin position="238"/>
        <end position="262"/>
    </location>
</feature>
<feature type="compositionally biased region" description="Gly residues" evidence="8">
    <location>
        <begin position="94"/>
        <end position="107"/>
    </location>
</feature>
<evidence type="ECO:0000256" key="1">
    <source>
        <dbReference type="ARBA" id="ARBA00004141"/>
    </source>
</evidence>
<organism evidence="11 12">
    <name type="scientific">Candidozyma pseudohaemuli</name>
    <dbReference type="NCBI Taxonomy" id="418784"/>
    <lineage>
        <taxon>Eukaryota</taxon>
        <taxon>Fungi</taxon>
        <taxon>Dikarya</taxon>
        <taxon>Ascomycota</taxon>
        <taxon>Saccharomycotina</taxon>
        <taxon>Pichiomycetes</taxon>
        <taxon>Metschnikowiaceae</taxon>
        <taxon>Candidozyma</taxon>
    </lineage>
</organism>